<reference evidence="3 4" key="1">
    <citation type="submission" date="2013-11" db="EMBL/GenBank/DDBJ databases">
        <title>The Damaraland mole rat (Fukomys damarensis) genome and evolution of African mole rats.</title>
        <authorList>
            <person name="Gladyshev V.N."/>
            <person name="Fang X."/>
        </authorList>
    </citation>
    <scope>NUCLEOTIDE SEQUENCE [LARGE SCALE GENOMIC DNA]</scope>
    <source>
        <tissue evidence="3">Liver</tissue>
    </source>
</reference>
<keyword evidence="4" id="KW-1185">Reference proteome</keyword>
<evidence type="ECO:0000313" key="3">
    <source>
        <dbReference type="EMBL" id="KFO27412.1"/>
    </source>
</evidence>
<evidence type="ECO:0000256" key="1">
    <source>
        <dbReference type="SAM" id="MobiDB-lite"/>
    </source>
</evidence>
<evidence type="ECO:0000259" key="2">
    <source>
        <dbReference type="Pfam" id="PF15696"/>
    </source>
</evidence>
<dbReference type="AlphaFoldDB" id="A0A091D8K6"/>
<feature type="compositionally biased region" description="Low complexity" evidence="1">
    <location>
        <begin position="180"/>
        <end position="196"/>
    </location>
</feature>
<gene>
    <name evidence="3" type="ORF">H920_11213</name>
</gene>
<dbReference type="GO" id="GO:0036297">
    <property type="term" value="P:interstrand cross-link repair"/>
    <property type="evidence" value="ECO:0007669"/>
    <property type="project" value="TreeGrafter"/>
</dbReference>
<name>A0A091D8K6_FUKDA</name>
<proteinExistence type="predicted"/>
<dbReference type="PANTHER" id="PTHR15361">
    <property type="entry name" value="RAD51/NUKS-INTERACTING PROTEIN"/>
    <property type="match status" value="1"/>
</dbReference>
<feature type="compositionally biased region" description="Acidic residues" evidence="1">
    <location>
        <begin position="72"/>
        <end position="97"/>
    </location>
</feature>
<feature type="compositionally biased region" description="Basic residues" evidence="1">
    <location>
        <begin position="162"/>
        <end position="178"/>
    </location>
</feature>
<dbReference type="EMBL" id="KN122922">
    <property type="protein sequence ID" value="KFO27412.1"/>
    <property type="molecule type" value="Genomic_DNA"/>
</dbReference>
<dbReference type="InterPro" id="IPR052003">
    <property type="entry name" value="HR_DNA-Binding_Protein"/>
</dbReference>
<dbReference type="Pfam" id="PF15696">
    <property type="entry name" value="RAD51_interact"/>
    <property type="match status" value="1"/>
</dbReference>
<dbReference type="Proteomes" id="UP000028990">
    <property type="component" value="Unassembled WGS sequence"/>
</dbReference>
<dbReference type="GO" id="GO:0003697">
    <property type="term" value="F:single-stranded DNA binding"/>
    <property type="evidence" value="ECO:0007669"/>
    <property type="project" value="TreeGrafter"/>
</dbReference>
<evidence type="ECO:0000313" key="4">
    <source>
        <dbReference type="Proteomes" id="UP000028990"/>
    </source>
</evidence>
<sequence length="229" mass="25229">MTFDVKIFQRGLEAALALSVRDRPVVTNDVQRSQDKRVEKYGKNKTEIMNKSLHISNCSIAADYLDLDQISEEGDSSSEASENDSDVDESKDNEEDFTVQKSRVKENKKKKVKVKSPVEKKEKKSKSKCNALVSAGDSSPATVKSESQSSPKQVSSSEARRRPLQIHRPSAKIKRRKWVPPSASGSSSHNSSPLGGMATAKSPVSLRLGLSRLAQVKPLYPNATSSRVW</sequence>
<feature type="compositionally biased region" description="Low complexity" evidence="1">
    <location>
        <begin position="143"/>
        <end position="157"/>
    </location>
</feature>
<feature type="domain" description="RAD51 interacting motif" evidence="2">
    <location>
        <begin position="185"/>
        <end position="223"/>
    </location>
</feature>
<dbReference type="InterPro" id="IPR031419">
    <property type="entry name" value="RAD51_interact"/>
</dbReference>
<organism evidence="3 4">
    <name type="scientific">Fukomys damarensis</name>
    <name type="common">Damaraland mole rat</name>
    <name type="synonym">Cryptomys damarensis</name>
    <dbReference type="NCBI Taxonomy" id="885580"/>
    <lineage>
        <taxon>Eukaryota</taxon>
        <taxon>Metazoa</taxon>
        <taxon>Chordata</taxon>
        <taxon>Craniata</taxon>
        <taxon>Vertebrata</taxon>
        <taxon>Euteleostomi</taxon>
        <taxon>Mammalia</taxon>
        <taxon>Eutheria</taxon>
        <taxon>Euarchontoglires</taxon>
        <taxon>Glires</taxon>
        <taxon>Rodentia</taxon>
        <taxon>Hystricomorpha</taxon>
        <taxon>Bathyergidae</taxon>
        <taxon>Fukomys</taxon>
    </lineage>
</organism>
<dbReference type="GO" id="GO:0003690">
    <property type="term" value="F:double-stranded DNA binding"/>
    <property type="evidence" value="ECO:0007669"/>
    <property type="project" value="TreeGrafter"/>
</dbReference>
<dbReference type="GO" id="GO:0000724">
    <property type="term" value="P:double-strand break repair via homologous recombination"/>
    <property type="evidence" value="ECO:0007669"/>
    <property type="project" value="TreeGrafter"/>
</dbReference>
<accession>A0A091D8K6</accession>
<protein>
    <submittedName>
        <fullName evidence="3">RAD51-associated protein 1</fullName>
    </submittedName>
</protein>
<dbReference type="PANTHER" id="PTHR15361:SF4">
    <property type="entry name" value="RAD51-ASSOCIATED PROTEIN 1"/>
    <property type="match status" value="1"/>
</dbReference>
<feature type="region of interest" description="Disordered" evidence="1">
    <location>
        <begin position="72"/>
        <end position="200"/>
    </location>
</feature>